<evidence type="ECO:0000313" key="2">
    <source>
        <dbReference type="EMBL" id="MBO1267216.1"/>
    </source>
</evidence>
<dbReference type="Proteomes" id="UP000664164">
    <property type="component" value="Unassembled WGS sequence"/>
</dbReference>
<organism evidence="2 3">
    <name type="scientific">Arthrobacter cavernae</name>
    <dbReference type="NCBI Taxonomy" id="2817681"/>
    <lineage>
        <taxon>Bacteria</taxon>
        <taxon>Bacillati</taxon>
        <taxon>Actinomycetota</taxon>
        <taxon>Actinomycetes</taxon>
        <taxon>Micrococcales</taxon>
        <taxon>Micrococcaceae</taxon>
        <taxon>Arthrobacter</taxon>
    </lineage>
</organism>
<keyword evidence="3" id="KW-1185">Reference proteome</keyword>
<feature type="domain" description="Putative Flp pilus-assembly TadG-like N-terminal" evidence="1">
    <location>
        <begin position="2"/>
        <end position="35"/>
    </location>
</feature>
<dbReference type="Pfam" id="PF13400">
    <property type="entry name" value="Tad"/>
    <property type="match status" value="1"/>
</dbReference>
<proteinExistence type="predicted"/>
<dbReference type="EMBL" id="JAFNLL010000007">
    <property type="protein sequence ID" value="MBO1267216.1"/>
    <property type="molecule type" value="Genomic_DNA"/>
</dbReference>
<dbReference type="AlphaFoldDB" id="A0A939HCC7"/>
<reference evidence="2" key="1">
    <citation type="submission" date="2021-03" db="EMBL/GenBank/DDBJ databases">
        <title>A new species, PO-11, isolated from a karst cave deposit.</title>
        <authorList>
            <person name="Zhaoxiaoyong W."/>
        </authorList>
    </citation>
    <scope>NUCLEOTIDE SEQUENCE</scope>
    <source>
        <strain evidence="2">PO-11</strain>
    </source>
</reference>
<name>A0A939HCC7_9MICC</name>
<evidence type="ECO:0000313" key="3">
    <source>
        <dbReference type="Proteomes" id="UP000664164"/>
    </source>
</evidence>
<sequence>MLIGAGAMAVDVGQIYAERAELQNGADAGALAAAQLCASDSGCTQAGADGVAKGLADQNAKDGLSNVRSVDLSVAGQVTVSTSTIDGTTHAGFLSKMFASALSAPAVSVGAKATAKWGGPLLGPASLPIIFAPCQIDRNTGRQYLYIKDDPRAGTCKGDASTGHVTDLPGGFQFADPNPSGDCAAKVLPGPPGAGYIESKTGVSVPKPCKGKTLDDYLGKVVLLPVYSGVAGNGSDGKYIIEGFVAFLLEGFRFNGGIEGGATIPGGSSSRGIAGVFVDWVADPSLYSGGGYIEGGVTMPPELIK</sequence>
<accession>A0A939HCC7</accession>
<dbReference type="InterPro" id="IPR028087">
    <property type="entry name" value="Tad_N"/>
</dbReference>
<evidence type="ECO:0000259" key="1">
    <source>
        <dbReference type="Pfam" id="PF13400"/>
    </source>
</evidence>
<comment type="caution">
    <text evidence="2">The sequence shown here is derived from an EMBL/GenBank/DDBJ whole genome shotgun (WGS) entry which is preliminary data.</text>
</comment>
<gene>
    <name evidence="2" type="ORF">J1902_04340</name>
</gene>
<protein>
    <recommendedName>
        <fullName evidence="1">Putative Flp pilus-assembly TadG-like N-terminal domain-containing protein</fullName>
    </recommendedName>
</protein>